<comment type="subcellular location">
    <subcellularLocation>
        <location evidence="1">Cell membrane</location>
        <topology evidence="1">Multi-pass membrane protein</topology>
    </subcellularLocation>
</comment>
<dbReference type="GO" id="GO:0005886">
    <property type="term" value="C:plasma membrane"/>
    <property type="evidence" value="ECO:0007669"/>
    <property type="project" value="UniProtKB-SubCell"/>
</dbReference>
<feature type="transmembrane region" description="Helical" evidence="6">
    <location>
        <begin position="20"/>
        <end position="41"/>
    </location>
</feature>
<feature type="transmembrane region" description="Helical" evidence="6">
    <location>
        <begin position="168"/>
        <end position="186"/>
    </location>
</feature>
<organism evidence="7">
    <name type="scientific">hydrothermal vent metagenome</name>
    <dbReference type="NCBI Taxonomy" id="652676"/>
    <lineage>
        <taxon>unclassified sequences</taxon>
        <taxon>metagenomes</taxon>
        <taxon>ecological metagenomes</taxon>
    </lineage>
</organism>
<feature type="transmembrane region" description="Helical" evidence="6">
    <location>
        <begin position="99"/>
        <end position="123"/>
    </location>
</feature>
<reference evidence="7" key="1">
    <citation type="submission" date="2018-06" db="EMBL/GenBank/DDBJ databases">
        <authorList>
            <person name="Zhirakovskaya E."/>
        </authorList>
    </citation>
    <scope>NUCLEOTIDE SEQUENCE</scope>
</reference>
<evidence type="ECO:0000256" key="6">
    <source>
        <dbReference type="SAM" id="Phobius"/>
    </source>
</evidence>
<gene>
    <name evidence="7" type="ORF">MNBD_ALPHA12-44</name>
</gene>
<feature type="transmembrane region" description="Helical" evidence="6">
    <location>
        <begin position="193"/>
        <end position="211"/>
    </location>
</feature>
<dbReference type="InterPro" id="IPR002797">
    <property type="entry name" value="Polysacc_synth"/>
</dbReference>
<feature type="transmembrane region" description="Helical" evidence="6">
    <location>
        <begin position="274"/>
        <end position="295"/>
    </location>
</feature>
<dbReference type="PANTHER" id="PTHR30250:SF11">
    <property type="entry name" value="O-ANTIGEN TRANSPORTER-RELATED"/>
    <property type="match status" value="1"/>
</dbReference>
<dbReference type="InterPro" id="IPR050833">
    <property type="entry name" value="Poly_Biosynth_Transport"/>
</dbReference>
<evidence type="ECO:0000256" key="1">
    <source>
        <dbReference type="ARBA" id="ARBA00004651"/>
    </source>
</evidence>
<evidence type="ECO:0000256" key="4">
    <source>
        <dbReference type="ARBA" id="ARBA00022989"/>
    </source>
</evidence>
<proteinExistence type="predicted"/>
<accession>A0A3B0U859</accession>
<feature type="transmembrane region" description="Helical" evidence="6">
    <location>
        <begin position="383"/>
        <end position="410"/>
    </location>
</feature>
<dbReference type="EMBL" id="UOEO01000179">
    <property type="protein sequence ID" value="VAW21677.1"/>
    <property type="molecule type" value="Genomic_DNA"/>
</dbReference>
<feature type="transmembrane region" description="Helical" evidence="6">
    <location>
        <begin position="315"/>
        <end position="337"/>
    </location>
</feature>
<feature type="transmembrane region" description="Helical" evidence="6">
    <location>
        <begin position="349"/>
        <end position="371"/>
    </location>
</feature>
<keyword evidence="4 6" id="KW-1133">Transmembrane helix</keyword>
<keyword evidence="2" id="KW-1003">Cell membrane</keyword>
<sequence length="448" mass="47181">MSQTSAADIRSVVKTGLVKSMVSLLIKVATAGLAYLMFVVLSRSMGANAYGKFAFGFALATMLSIGAAMGQQTAILRFWPENMVARAPEKALNALKSGWALVIMAGSALCLALVLVALVLGLVNNNISSFSYLFAASLLILPMAAAEYGSSVLRAQGSVWPALLPRDIVWRVLVPVSVWLLYLNNVQLSGAKALALTALLLSFAMGLQFVAGKRAGYANGVGFKGVGAYWGGQGKASSWFLAGTVLDSAALNMDVVLVGLFVASHSAGIYFNAFRTAGLMTLFMFAITLVIAPMVSRHYHAGELARAQAVTSFCAWAGFLFSVGIFVVFLFFGPLILSLFGPDYSQGAAILVILSVGLLADAATGPTRIVMMMTGHEKAYVRIFGSIMGVGFILQLVAIPLFGLLGAAIVNAGSRIVAQTAIAIWTHKHVGIDTSLLGVRALFAMNDK</sequence>
<dbReference type="AlphaFoldDB" id="A0A3B0U859"/>
<feature type="transmembrane region" description="Helical" evidence="6">
    <location>
        <begin position="239"/>
        <end position="262"/>
    </location>
</feature>
<evidence type="ECO:0000313" key="7">
    <source>
        <dbReference type="EMBL" id="VAW21677.1"/>
    </source>
</evidence>
<feature type="transmembrane region" description="Helical" evidence="6">
    <location>
        <begin position="130"/>
        <end position="148"/>
    </location>
</feature>
<evidence type="ECO:0000256" key="2">
    <source>
        <dbReference type="ARBA" id="ARBA00022475"/>
    </source>
</evidence>
<feature type="transmembrane region" description="Helical" evidence="6">
    <location>
        <begin position="53"/>
        <end position="79"/>
    </location>
</feature>
<evidence type="ECO:0000256" key="3">
    <source>
        <dbReference type="ARBA" id="ARBA00022692"/>
    </source>
</evidence>
<evidence type="ECO:0000256" key="5">
    <source>
        <dbReference type="ARBA" id="ARBA00023136"/>
    </source>
</evidence>
<keyword evidence="5 6" id="KW-0472">Membrane</keyword>
<dbReference type="PANTHER" id="PTHR30250">
    <property type="entry name" value="PST FAMILY PREDICTED COLANIC ACID TRANSPORTER"/>
    <property type="match status" value="1"/>
</dbReference>
<protein>
    <submittedName>
        <fullName evidence="7">Uncharacterized protein</fullName>
    </submittedName>
</protein>
<dbReference type="Pfam" id="PF01943">
    <property type="entry name" value="Polysacc_synt"/>
    <property type="match status" value="1"/>
</dbReference>
<name>A0A3B0U859_9ZZZZ</name>
<keyword evidence="3 6" id="KW-0812">Transmembrane</keyword>